<dbReference type="NCBIfam" id="NF005751">
    <property type="entry name" value="PRK07575.1"/>
    <property type="match status" value="1"/>
</dbReference>
<keyword evidence="2" id="KW-0479">Metal-binding</keyword>
<organism evidence="5">
    <name type="scientific">uncultured Poseidoniia archaeon</name>
    <dbReference type="NCBI Taxonomy" id="1697135"/>
    <lineage>
        <taxon>Archaea</taxon>
        <taxon>Methanobacteriati</taxon>
        <taxon>Thermoplasmatota</taxon>
        <taxon>Candidatus Poseidoniia</taxon>
        <taxon>environmental samples</taxon>
    </lineage>
</organism>
<dbReference type="AlphaFoldDB" id="A0A1B1TAR6"/>
<name>A0A1B1TAR6_9ARCH</name>
<dbReference type="Gene3D" id="3.20.20.140">
    <property type="entry name" value="Metal-dependent hydrolases"/>
    <property type="match status" value="1"/>
</dbReference>
<dbReference type="GO" id="GO:0004038">
    <property type="term" value="F:allantoinase activity"/>
    <property type="evidence" value="ECO:0007669"/>
    <property type="project" value="TreeGrafter"/>
</dbReference>
<comment type="cofactor">
    <cofactor evidence="1">
        <name>Zn(2+)</name>
        <dbReference type="ChEBI" id="CHEBI:29105"/>
    </cofactor>
</comment>
<evidence type="ECO:0000256" key="1">
    <source>
        <dbReference type="ARBA" id="ARBA00001947"/>
    </source>
</evidence>
<evidence type="ECO:0000256" key="3">
    <source>
        <dbReference type="ARBA" id="ARBA00022801"/>
    </source>
</evidence>
<dbReference type="CDD" id="cd01318">
    <property type="entry name" value="DHOase_IIb"/>
    <property type="match status" value="1"/>
</dbReference>
<dbReference type="PANTHER" id="PTHR43668:SF4">
    <property type="entry name" value="ALLANTOINASE"/>
    <property type="match status" value="1"/>
</dbReference>
<dbReference type="PROSITE" id="PS00483">
    <property type="entry name" value="DIHYDROOROTASE_2"/>
    <property type="match status" value="1"/>
</dbReference>
<dbReference type="PANTHER" id="PTHR43668">
    <property type="entry name" value="ALLANTOINASE"/>
    <property type="match status" value="1"/>
</dbReference>
<reference evidence="5" key="2">
    <citation type="journal article" date="2015" name="ISME J.">
        <title>A new class of marine Euryarchaeota group II from the Mediterranean deep chlorophyll maximum.</title>
        <authorList>
            <person name="Martin-Cuadrado A.B."/>
            <person name="Garcia-Heredia I."/>
            <person name="Molto A.G."/>
            <person name="Lopez-Ubeda R."/>
            <person name="Kimes N."/>
            <person name="Lopez-Garcia P."/>
            <person name="Moreira D."/>
            <person name="Rodriguez-Valera F."/>
        </authorList>
    </citation>
    <scope>NUCLEOTIDE SEQUENCE</scope>
</reference>
<dbReference type="InterPro" id="IPR050138">
    <property type="entry name" value="DHOase/Allantoinase_Hydrolase"/>
</dbReference>
<dbReference type="GO" id="GO:0006145">
    <property type="term" value="P:purine nucleobase catabolic process"/>
    <property type="evidence" value="ECO:0007669"/>
    <property type="project" value="TreeGrafter"/>
</dbReference>
<sequence length="457" mass="49939">MVLPEITKLGDLRITDGIISEIGESGTLENLDDEMFVDGTGLHLLPGCIDPQVHFRDPGQPEREDLGSGSVAAASGGITSFLDMPNNVPSITNLEGMQGKLDTAANKCITNYGFFIGATENNVEDLQEAVGTRENPIAIPGICGIKIFMGVSTGTLLVSDKVALERIFSETSGLIAVHAEDEDRMNERRKLIKGRTDVAAHAYYRDDITALLATKLSVELAVKTGHRLHILHLTSGIEADYLADYCKLPSKTEQYPIITTEVLPQHLTFDETDVDEQGVRLQMNPPIRYSADRDRLWNRLVDGTIQCIATDHAPHTLDAKSKGFPDAPSGMPGVETSLAVMLTNVNKGKCTLEDVVRWMSTNVADCYQMIGKGKLEVGYDGDIVLVDMKHSAVVKDEDAWTRVGWNPFAGRELVGWPVMTVVEGIPVFERNQITGQKGKILVEPGTTGKPILMNPWK</sequence>
<dbReference type="GO" id="GO:0046872">
    <property type="term" value="F:metal ion binding"/>
    <property type="evidence" value="ECO:0007669"/>
    <property type="project" value="UniProtKB-KW"/>
</dbReference>
<dbReference type="SUPFAM" id="SSF51556">
    <property type="entry name" value="Metallo-dependent hydrolases"/>
    <property type="match status" value="1"/>
</dbReference>
<proteinExistence type="predicted"/>
<reference evidence="5" key="1">
    <citation type="submission" date="2014-11" db="EMBL/GenBank/DDBJ databases">
        <authorList>
            <person name="Zhu J."/>
            <person name="Qi W."/>
            <person name="Song R."/>
        </authorList>
    </citation>
    <scope>NUCLEOTIDE SEQUENCE</scope>
</reference>
<protein>
    <submittedName>
        <fullName evidence="5">Dihydroorotase</fullName>
    </submittedName>
</protein>
<dbReference type="InterPro" id="IPR032466">
    <property type="entry name" value="Metal_Hydrolase"/>
</dbReference>
<dbReference type="Pfam" id="PF01979">
    <property type="entry name" value="Amidohydro_1"/>
    <property type="match status" value="1"/>
</dbReference>
<dbReference type="GO" id="GO:0005737">
    <property type="term" value="C:cytoplasm"/>
    <property type="evidence" value="ECO:0007669"/>
    <property type="project" value="TreeGrafter"/>
</dbReference>
<feature type="domain" description="Amidohydrolase-related" evidence="4">
    <location>
        <begin position="44"/>
        <end position="424"/>
    </location>
</feature>
<evidence type="ECO:0000259" key="4">
    <source>
        <dbReference type="Pfam" id="PF01979"/>
    </source>
</evidence>
<evidence type="ECO:0000256" key="2">
    <source>
        <dbReference type="ARBA" id="ARBA00022723"/>
    </source>
</evidence>
<dbReference type="InterPro" id="IPR002195">
    <property type="entry name" value="Dihydroorotase_CS"/>
</dbReference>
<dbReference type="EMBL" id="KP211825">
    <property type="protein sequence ID" value="ANV79369.1"/>
    <property type="molecule type" value="Genomic_DNA"/>
</dbReference>
<dbReference type="InterPro" id="IPR006680">
    <property type="entry name" value="Amidohydro-rel"/>
</dbReference>
<dbReference type="Gene3D" id="2.30.40.10">
    <property type="entry name" value="Urease, subunit C, domain 1"/>
    <property type="match status" value="1"/>
</dbReference>
<accession>A0A1B1TAR6</accession>
<evidence type="ECO:0000313" key="5">
    <source>
        <dbReference type="EMBL" id="ANV79369.1"/>
    </source>
</evidence>
<dbReference type="SUPFAM" id="SSF51338">
    <property type="entry name" value="Composite domain of metallo-dependent hydrolases"/>
    <property type="match status" value="1"/>
</dbReference>
<keyword evidence="3" id="KW-0378">Hydrolase</keyword>
<dbReference type="InterPro" id="IPR011059">
    <property type="entry name" value="Metal-dep_hydrolase_composite"/>
</dbReference>